<dbReference type="GO" id="GO:0015171">
    <property type="term" value="F:amino acid transmembrane transporter activity"/>
    <property type="evidence" value="ECO:0007669"/>
    <property type="project" value="TreeGrafter"/>
</dbReference>
<reference evidence="7" key="1">
    <citation type="submission" date="2009-01" db="EMBL/GenBank/DDBJ databases">
        <title>Complete sequence of Desulfovibrio desulfuricans subsp. desulfuricans str. ATCC 27774.</title>
        <authorList>
            <consortium name="US DOE Joint Genome Institute"/>
            <person name="Lucas S."/>
            <person name="Copeland A."/>
            <person name="Lapidus A."/>
            <person name="Glavina del Rio T."/>
            <person name="Tice H."/>
            <person name="Bruce D."/>
            <person name="Goodwin L."/>
            <person name="Pitluck S."/>
            <person name="Sims D."/>
            <person name="Lu M."/>
            <person name="Kiss H."/>
            <person name="Meineke L."/>
            <person name="Brettin T."/>
            <person name="Detter J.C."/>
            <person name="Han C."/>
            <person name="Larimer F."/>
            <person name="Land M."/>
            <person name="Hauser L."/>
            <person name="Kyrpides N."/>
            <person name="Ovchinnikova G."/>
            <person name="Hazen T.C."/>
        </authorList>
    </citation>
    <scope>NUCLEOTIDE SEQUENCE [LARGE SCALE GENOMIC DNA]</scope>
    <source>
        <strain evidence="7">ATCC 27774</strain>
    </source>
</reference>
<dbReference type="STRING" id="525146.Ddes_0100"/>
<feature type="transmembrane region" description="Helical" evidence="6">
    <location>
        <begin position="212"/>
        <end position="231"/>
    </location>
</feature>
<evidence type="ECO:0000313" key="7">
    <source>
        <dbReference type="EMBL" id="ACL48020.1"/>
    </source>
</evidence>
<dbReference type="AlphaFoldDB" id="B8J225"/>
<feature type="transmembrane region" description="Helical" evidence="6">
    <location>
        <begin position="144"/>
        <end position="165"/>
    </location>
</feature>
<protein>
    <submittedName>
        <fullName evidence="7">Lysine exporter protein (LYSE/YGGA)</fullName>
    </submittedName>
</protein>
<dbReference type="PIRSF" id="PIRSF006324">
    <property type="entry name" value="LeuE"/>
    <property type="match status" value="1"/>
</dbReference>
<keyword evidence="4 6" id="KW-1133">Transmembrane helix</keyword>
<evidence type="ECO:0000256" key="2">
    <source>
        <dbReference type="ARBA" id="ARBA00022475"/>
    </source>
</evidence>
<feature type="transmembrane region" description="Helical" evidence="6">
    <location>
        <begin position="70"/>
        <end position="89"/>
    </location>
</feature>
<keyword evidence="2" id="KW-1003">Cell membrane</keyword>
<dbReference type="PANTHER" id="PTHR30086:SF20">
    <property type="entry name" value="ARGININE EXPORTER PROTEIN ARGO-RELATED"/>
    <property type="match status" value="1"/>
</dbReference>
<comment type="subcellular location">
    <subcellularLocation>
        <location evidence="1">Cell membrane</location>
        <topology evidence="1">Multi-pass membrane protein</topology>
    </subcellularLocation>
</comment>
<keyword evidence="3 6" id="KW-0812">Transmembrane</keyword>
<dbReference type="eggNOG" id="COG1280">
    <property type="taxonomic scope" value="Bacteria"/>
</dbReference>
<evidence type="ECO:0000256" key="5">
    <source>
        <dbReference type="ARBA" id="ARBA00023136"/>
    </source>
</evidence>
<organism evidence="7">
    <name type="scientific">Desulfovibrio desulfuricans (strain ATCC 27774 / DSM 6949 / MB)</name>
    <dbReference type="NCBI Taxonomy" id="525146"/>
    <lineage>
        <taxon>Bacteria</taxon>
        <taxon>Pseudomonadati</taxon>
        <taxon>Thermodesulfobacteriota</taxon>
        <taxon>Desulfovibrionia</taxon>
        <taxon>Desulfovibrionales</taxon>
        <taxon>Desulfovibrionaceae</taxon>
        <taxon>Desulfovibrio</taxon>
    </lineage>
</organism>
<evidence type="ECO:0000256" key="1">
    <source>
        <dbReference type="ARBA" id="ARBA00004651"/>
    </source>
</evidence>
<dbReference type="HOGENOM" id="CLU_079569_3_0_7"/>
<proteinExistence type="predicted"/>
<keyword evidence="5 6" id="KW-0472">Membrane</keyword>
<dbReference type="EMBL" id="CP001358">
    <property type="protein sequence ID" value="ACL48020.1"/>
    <property type="molecule type" value="Genomic_DNA"/>
</dbReference>
<dbReference type="Pfam" id="PF01810">
    <property type="entry name" value="LysE"/>
    <property type="match status" value="1"/>
</dbReference>
<gene>
    <name evidence="7" type="ordered locus">Ddes_0100</name>
</gene>
<dbReference type="KEGG" id="dds:Ddes_0100"/>
<dbReference type="InterPro" id="IPR001123">
    <property type="entry name" value="LeuE-type"/>
</dbReference>
<accession>B8J225</accession>
<feature type="transmembrane region" description="Helical" evidence="6">
    <location>
        <begin position="171"/>
        <end position="191"/>
    </location>
</feature>
<name>B8J225_DESDA</name>
<evidence type="ECO:0000256" key="4">
    <source>
        <dbReference type="ARBA" id="ARBA00022989"/>
    </source>
</evidence>
<dbReference type="PANTHER" id="PTHR30086">
    <property type="entry name" value="ARGININE EXPORTER PROTEIN ARGO"/>
    <property type="match status" value="1"/>
</dbReference>
<dbReference type="GO" id="GO:0005886">
    <property type="term" value="C:plasma membrane"/>
    <property type="evidence" value="ECO:0007669"/>
    <property type="project" value="UniProtKB-SubCell"/>
</dbReference>
<sequence precursor="true">MISLENLLLFVPMAALLVMLPGPDFALIAKISLLNGRPQGQAAACGVALGISVHTTAAMLGISAIIAQSVLWFSILKYVGAAYLIWLGIQALRHGRQASAAVVKVAPQADDLKEHAPAHGVMKKPAAAPHLTGRQWWSFFRQGFLTNALNPKAVIIFLTFLPQFMNPHAPLGPQFLELGGILSALCLLWYVPLAYMLGRVRHIFESSRFQLWLQRFTGFIFIAFGLKLAAAQSR</sequence>
<evidence type="ECO:0000256" key="6">
    <source>
        <dbReference type="SAM" id="Phobius"/>
    </source>
</evidence>
<evidence type="ECO:0000256" key="3">
    <source>
        <dbReference type="ARBA" id="ARBA00022692"/>
    </source>
</evidence>